<dbReference type="GO" id="GO:0046983">
    <property type="term" value="F:protein dimerization activity"/>
    <property type="evidence" value="ECO:0007669"/>
    <property type="project" value="InterPro"/>
</dbReference>
<dbReference type="Gene3D" id="3.30.1360.10">
    <property type="entry name" value="RNA polymerase, RBP11-like subunit"/>
    <property type="match status" value="1"/>
</dbReference>
<organism evidence="6 7">
    <name type="scientific">Powai lake megavirus</name>
    <dbReference type="NCBI Taxonomy" id="1842663"/>
    <lineage>
        <taxon>Viruses</taxon>
        <taxon>Varidnaviria</taxon>
        <taxon>Bamfordvirae</taxon>
        <taxon>Nucleocytoviricota</taxon>
        <taxon>Megaviricetes</taxon>
        <taxon>Imitervirales</taxon>
        <taxon>Mimiviridae</taxon>
        <taxon>Megamimivirinae</taxon>
        <taxon>Megavirus</taxon>
        <taxon>Megavirus powaiense</taxon>
    </lineage>
</organism>
<sequence length="361" mass="42113">MSNKKTKLKNNSDLIDIYSEPNITIKHLEPTNIHELRLEIQGKSIDCSIINAIRRSIYLYIPIYGFHRSNIHIEADRSRNMYNFDMIYNLIETLSIFDIPNYFDLENPETFLTNEVMRNLFGKFIQDKHRFDDESNTNQELDDSKKKLFKIELSLNIKNNTGSDRFVTSHDAILRVDGIVSNSYTKREPICILVLKPSEEISLRAEANLGIAKMYASYEATTNVTYDEIDKNKYVLWYETLEQLDKNTIFLKSCTIIIKKLQNLKNFISNNYQENQDPSKEIVIELYGEDHTLGNLLEKVLQKCEFIEKAGYNMPHPFIDKIVVSYKLYPGSTMNPIKIFIDCIEYLINVFELIAHLSGKK</sequence>
<name>A0A167RCD9_9VIRU</name>
<evidence type="ECO:0000256" key="3">
    <source>
        <dbReference type="ARBA" id="ARBA00022844"/>
    </source>
</evidence>
<dbReference type="EMBL" id="KU877344">
    <property type="protein sequence ID" value="ANB50527.1"/>
    <property type="molecule type" value="Genomic_DNA"/>
</dbReference>
<dbReference type="InterPro" id="IPR009025">
    <property type="entry name" value="RBP11-like_dimer"/>
</dbReference>
<dbReference type="GeneID" id="80512889"/>
<dbReference type="Proteomes" id="UP000241365">
    <property type="component" value="Segment"/>
</dbReference>
<keyword evidence="2" id="KW-0240">DNA-directed RNA polymerase</keyword>
<dbReference type="InterPro" id="IPR036603">
    <property type="entry name" value="RBP11-like"/>
</dbReference>
<dbReference type="SUPFAM" id="SSF55257">
    <property type="entry name" value="RBP11-like subunits of RNA polymerase"/>
    <property type="match status" value="2"/>
</dbReference>
<dbReference type="Gene3D" id="2.170.120.12">
    <property type="entry name" value="DNA-directed RNA polymerase, insert domain"/>
    <property type="match status" value="1"/>
</dbReference>
<evidence type="ECO:0000259" key="5">
    <source>
        <dbReference type="Pfam" id="PF13656"/>
    </source>
</evidence>
<dbReference type="GO" id="GO:0000428">
    <property type="term" value="C:DNA-directed RNA polymerase complex"/>
    <property type="evidence" value="ECO:0007669"/>
    <property type="project" value="UniProtKB-KW"/>
</dbReference>
<accession>A0A167RCD9</accession>
<evidence type="ECO:0000256" key="1">
    <source>
        <dbReference type="ARBA" id="ARBA00004328"/>
    </source>
</evidence>
<evidence type="ECO:0000313" key="7">
    <source>
        <dbReference type="Proteomes" id="UP000241365"/>
    </source>
</evidence>
<evidence type="ECO:0000256" key="2">
    <source>
        <dbReference type="ARBA" id="ARBA00022478"/>
    </source>
</evidence>
<keyword evidence="7" id="KW-1185">Reference proteome</keyword>
<evidence type="ECO:0000256" key="4">
    <source>
        <dbReference type="ARBA" id="ARBA00023163"/>
    </source>
</evidence>
<dbReference type="GO" id="GO:0006351">
    <property type="term" value="P:DNA-templated transcription"/>
    <property type="evidence" value="ECO:0007669"/>
    <property type="project" value="InterPro"/>
</dbReference>
<feature type="domain" description="DNA-directed RNA polymerase RBP11-like dimerisation" evidence="5">
    <location>
        <begin position="282"/>
        <end position="353"/>
    </location>
</feature>
<protein>
    <recommendedName>
        <fullName evidence="5">DNA-directed RNA polymerase RBP11-like dimerisation domain-containing protein</fullName>
    </recommendedName>
</protein>
<proteinExistence type="predicted"/>
<keyword evidence="4" id="KW-0804">Transcription</keyword>
<dbReference type="RefSeq" id="YP_010776278.1">
    <property type="nucleotide sequence ID" value="NC_075034.1"/>
</dbReference>
<keyword evidence="3" id="KW-0946">Virion</keyword>
<dbReference type="InterPro" id="IPR036643">
    <property type="entry name" value="RNApol_insert_sf"/>
</dbReference>
<dbReference type="KEGG" id="vg:80512889"/>
<comment type="subcellular location">
    <subcellularLocation>
        <location evidence="1">Virion</location>
    </subcellularLocation>
</comment>
<reference evidence="6 7" key="1">
    <citation type="journal article" date="2016" name="Genome Announc.">
        <title>Complete Genome Sequence of a New Megavirus Family Member Isolated from an Inland Water Lake for the First Time in India.</title>
        <authorList>
            <person name="Chatterjee A."/>
            <person name="Ali F."/>
            <person name="Bange D."/>
            <person name="Kondabagil K."/>
        </authorList>
    </citation>
    <scope>NUCLEOTIDE SEQUENCE [LARGE SCALE GENOMIC DNA]</scope>
    <source>
        <strain evidence="6">1</strain>
    </source>
</reference>
<dbReference type="GO" id="GO:0044423">
    <property type="term" value="C:virion component"/>
    <property type="evidence" value="ECO:0007669"/>
    <property type="project" value="UniProtKB-KW"/>
</dbReference>
<evidence type="ECO:0000313" key="6">
    <source>
        <dbReference type="EMBL" id="ANB50527.1"/>
    </source>
</evidence>
<dbReference type="Pfam" id="PF13656">
    <property type="entry name" value="RNA_pol_L_2"/>
    <property type="match status" value="1"/>
</dbReference>